<evidence type="ECO:0000313" key="6">
    <source>
        <dbReference type="EMBL" id="RLN82550.1"/>
    </source>
</evidence>
<dbReference type="EMBL" id="MAYM02002083">
    <property type="protein sequence ID" value="RLN05802.1"/>
    <property type="molecule type" value="Genomic_DNA"/>
</dbReference>
<dbReference type="Proteomes" id="UP000792063">
    <property type="component" value="Unassembled WGS sequence"/>
</dbReference>
<evidence type="ECO:0000256" key="1">
    <source>
        <dbReference type="SAM" id="MobiDB-lite"/>
    </source>
</evidence>
<protein>
    <recommendedName>
        <fullName evidence="2">[F-actin]-monooxygenase MICAL1-3-like Rossman domain-containing protein</fullName>
    </recommendedName>
</protein>
<dbReference type="STRING" id="325452.A0A3R7FX32"/>
<feature type="region of interest" description="Disordered" evidence="1">
    <location>
        <begin position="58"/>
        <end position="87"/>
    </location>
</feature>
<dbReference type="Gene3D" id="3.50.50.60">
    <property type="entry name" value="FAD/NAD(P)-binding domain"/>
    <property type="match status" value="1"/>
</dbReference>
<organism evidence="5 8">
    <name type="scientific">Phytophthora kernoviae</name>
    <dbReference type="NCBI Taxonomy" id="325452"/>
    <lineage>
        <taxon>Eukaryota</taxon>
        <taxon>Sar</taxon>
        <taxon>Stramenopiles</taxon>
        <taxon>Oomycota</taxon>
        <taxon>Peronosporomycetes</taxon>
        <taxon>Peronosporales</taxon>
        <taxon>Peronosporaceae</taxon>
        <taxon>Phytophthora</taxon>
    </lineage>
</organism>
<comment type="caution">
    <text evidence="5">The sequence shown here is derived from an EMBL/GenBank/DDBJ whole genome shotgun (WGS) entry which is preliminary data.</text>
</comment>
<evidence type="ECO:0000313" key="4">
    <source>
        <dbReference type="EMBL" id="KAG2527897.1"/>
    </source>
</evidence>
<reference evidence="3" key="3">
    <citation type="submission" date="2020-06" db="EMBL/GenBank/DDBJ databases">
        <authorList>
            <person name="Studholme D.J."/>
        </authorList>
    </citation>
    <scope>NUCLEOTIDE SEQUENCE</scope>
    <source>
        <strain evidence="3">NZFS 2646</strain>
        <strain evidence="4">NZFS 3630</strain>
    </source>
</reference>
<name>A0A3R7FX32_9STRA</name>
<proteinExistence type="predicted"/>
<feature type="region of interest" description="Disordered" evidence="1">
    <location>
        <begin position="101"/>
        <end position="124"/>
    </location>
</feature>
<evidence type="ECO:0000313" key="8">
    <source>
        <dbReference type="Proteomes" id="UP000285883"/>
    </source>
</evidence>
<sequence length="645" mass="72706">MIPTATHRQDVYIGEGLVDTDELDDFDEGDDHYNKSSRKVLDYLAIDVAERYLDDIYREDEAGDNTDSDDGSLSNDEAPNAGNQGLPAIWRPAIMKLNEEEASSNQFDQKAPKETDRKKKTRTDKELAWQKVRQCLIEEEHQAALRHDHRSPYNRIKPVDESSPSSQVSDDSYDTVKLLDYLAQSSSDGSAYSRSVSSHGDIDSVAEASLVESRVSLTDSADALKPRTAVYGKLGFRHKQLFKLLDTRFNLDVYRRRPAARKRVCIIGAGPVGLRAAVETVLLGGQVVVLEKRANFIRENMLHLWPWVVQDLASLGAKIFFSHFCKSKMYFHVSTRQLQVILLKVALLVGVTVHTSTEFQSLVPPSLNGNGNAFYSVATQPQIPVTEFTAVLGASGTNDKLSKGAGINRFVFSRKEALGVVCYFPNLGTTEETKVKEFSWTANLKSYMLDKMRKVGLDLENIVYYRGEMHYLVMTPKRQNLLDRQVVKVNHHSPKDLVVKENVNQSALHEFARCVVDFAGIPRRSEFTRVNLFDFSARTRADKAANVLTSHGKKLYVGLIGDLLLEPLWHEGVGTCRGFLGALDSVWMVAQIGKKSDEQLLADREVAYRVMQRLAGHRRDDMQKNVRKYTVDPRSRYTVTFPQLH</sequence>
<feature type="domain" description="[F-actin]-monooxygenase MICAL1-3-like Rossman" evidence="2">
    <location>
        <begin position="417"/>
        <end position="520"/>
    </location>
</feature>
<evidence type="ECO:0000313" key="5">
    <source>
        <dbReference type="EMBL" id="RLN05802.1"/>
    </source>
</evidence>
<keyword evidence="7" id="KW-1185">Reference proteome</keyword>
<dbReference type="Proteomes" id="UP000785171">
    <property type="component" value="Unassembled WGS sequence"/>
</dbReference>
<dbReference type="EMBL" id="JPWV03000077">
    <property type="protein sequence ID" value="KAG2526319.1"/>
    <property type="molecule type" value="Genomic_DNA"/>
</dbReference>
<feature type="compositionally biased region" description="Acidic residues" evidence="1">
    <location>
        <begin position="61"/>
        <end position="70"/>
    </location>
</feature>
<dbReference type="PANTHER" id="PTHR42841">
    <property type="entry name" value="AMINE OXIDASE"/>
    <property type="match status" value="1"/>
</dbReference>
<dbReference type="AlphaFoldDB" id="A0A3R7FX32"/>
<reference evidence="3" key="1">
    <citation type="journal article" date="2015" name="Genom Data">
        <title>Genome sequences of six Phytophthora species associated with forests in New Zealand.</title>
        <authorList>
            <person name="Studholme D.J."/>
            <person name="McDougal R.L."/>
            <person name="Sambles C."/>
            <person name="Hansen E."/>
            <person name="Hardy G."/>
            <person name="Grant M."/>
            <person name="Ganley R.J."/>
            <person name="Williams N.M."/>
        </authorList>
    </citation>
    <scope>NUCLEOTIDE SEQUENCE</scope>
    <source>
        <strain evidence="3">NZFS 2646</strain>
        <strain evidence="4">NZFS 3630</strain>
    </source>
</reference>
<feature type="compositionally biased region" description="Basic and acidic residues" evidence="1">
    <location>
        <begin position="110"/>
        <end position="124"/>
    </location>
</feature>
<evidence type="ECO:0000313" key="7">
    <source>
        <dbReference type="Proteomes" id="UP000285624"/>
    </source>
</evidence>
<reference evidence="7 8" key="2">
    <citation type="submission" date="2018-07" db="EMBL/GenBank/DDBJ databases">
        <title>Genome sequencing of oomycete isolates from Chile give support for New Zealand origin for Phytophthora kernoviae and make available the first Nothophytophthora sp. genome.</title>
        <authorList>
            <person name="Studholme D.J."/>
            <person name="Sanfuentes E."/>
            <person name="Panda P."/>
            <person name="Hill R."/>
            <person name="Sambles C."/>
            <person name="Grant M."/>
            <person name="Williams N.M."/>
            <person name="Mcdougal R.L."/>
        </authorList>
    </citation>
    <scope>NUCLEOTIDE SEQUENCE [LARGE SCALE GENOMIC DNA]</scope>
    <source>
        <strain evidence="5">Chile2</strain>
        <strain evidence="6">Chile4</strain>
    </source>
</reference>
<accession>A0A3R7FX32</accession>
<feature type="compositionally biased region" description="Low complexity" evidence="1">
    <location>
        <begin position="161"/>
        <end position="170"/>
    </location>
</feature>
<dbReference type="SUPFAM" id="SSF51905">
    <property type="entry name" value="FAD/NAD(P)-binding domain"/>
    <property type="match status" value="1"/>
</dbReference>
<dbReference type="InterPro" id="IPR057494">
    <property type="entry name" value="Rossman_Mical"/>
</dbReference>
<dbReference type="EMBL" id="MBDN02000051">
    <property type="protein sequence ID" value="RLN82550.1"/>
    <property type="molecule type" value="Genomic_DNA"/>
</dbReference>
<evidence type="ECO:0000313" key="3">
    <source>
        <dbReference type="EMBL" id="KAG2526319.1"/>
    </source>
</evidence>
<dbReference type="Pfam" id="PF25413">
    <property type="entry name" value="Rossman_Mical"/>
    <property type="match status" value="1"/>
</dbReference>
<dbReference type="InterPro" id="IPR036188">
    <property type="entry name" value="FAD/NAD-bd_sf"/>
</dbReference>
<dbReference type="EMBL" id="JPWU03000070">
    <property type="protein sequence ID" value="KAG2527897.1"/>
    <property type="molecule type" value="Genomic_DNA"/>
</dbReference>
<feature type="region of interest" description="Disordered" evidence="1">
    <location>
        <begin position="146"/>
        <end position="171"/>
    </location>
</feature>
<feature type="compositionally biased region" description="Polar residues" evidence="1">
    <location>
        <begin position="71"/>
        <end position="83"/>
    </location>
</feature>
<dbReference type="Proteomes" id="UP000285883">
    <property type="component" value="Unassembled WGS sequence"/>
</dbReference>
<evidence type="ECO:0000259" key="2">
    <source>
        <dbReference type="Pfam" id="PF25413"/>
    </source>
</evidence>
<gene>
    <name evidence="5" type="ORF">BBI17_003008</name>
    <name evidence="6" type="ORF">BBO99_00002828</name>
    <name evidence="3" type="ORF">JM16_003919</name>
    <name evidence="4" type="ORF">JM18_003451</name>
</gene>
<dbReference type="Proteomes" id="UP000285624">
    <property type="component" value="Unassembled WGS sequence"/>
</dbReference>